<feature type="compositionally biased region" description="Basic and acidic residues" evidence="2">
    <location>
        <begin position="136"/>
        <end position="145"/>
    </location>
</feature>
<sequence length="278" mass="30497">MSDTYYKLTLELLKSYITERYESQVSVKVDTPEFNKWEAGPFIVTVSEISPNTTLINFVRGSDSKSVSIEWDKWNLDLPVKEISPDLTDQFFIFLDMRLDPPKLKRDEEHKEKESFTGPPPPTSELGLLRSSEPSLNRESRKPADMPDFEDEYEVLKSSDRTGELSSFAPIGDRDLNPPGLPRDPLMKPYIDPLAAPEGGMHPTMNHPLFGRNQGNSSRRGVPPGARFDDPMGEDNLDDMGMGLPGNLRRGGGPGFGPGGPGFGPGGSSGFGGGGFGF</sequence>
<evidence type="ECO:0000313" key="5">
    <source>
        <dbReference type="Proteomes" id="UP000241107"/>
    </source>
</evidence>
<feature type="region of interest" description="Disordered" evidence="2">
    <location>
        <begin position="107"/>
        <end position="179"/>
    </location>
</feature>
<gene>
    <name evidence="4" type="ORF">C7M61_003648</name>
</gene>
<feature type="compositionally biased region" description="Gly residues" evidence="2">
    <location>
        <begin position="249"/>
        <end position="278"/>
    </location>
</feature>
<dbReference type="GeneID" id="36567036"/>
<dbReference type="OrthoDB" id="68090at2759"/>
<accession>A0A2P7YLE9</accession>
<dbReference type="EMBL" id="PYFQ01000010">
    <property type="protein sequence ID" value="PSK36786.1"/>
    <property type="molecule type" value="Genomic_DNA"/>
</dbReference>
<dbReference type="RefSeq" id="XP_024712659.1">
    <property type="nucleotide sequence ID" value="XM_024858985.1"/>
</dbReference>
<comment type="similarity">
    <text evidence="1">Belongs to the proteasome inhibitor PI31 family.</text>
</comment>
<dbReference type="STRING" id="418784.A0A2P7YLE9"/>
<dbReference type="Proteomes" id="UP000241107">
    <property type="component" value="Unassembled WGS sequence"/>
</dbReference>
<name>A0A2P7YLE9_9ASCO</name>
<evidence type="ECO:0000313" key="4">
    <source>
        <dbReference type="EMBL" id="PSK36786.1"/>
    </source>
</evidence>
<dbReference type="Pfam" id="PF08577">
    <property type="entry name" value="PI31_Prot_C"/>
    <property type="match status" value="1"/>
</dbReference>
<feature type="domain" description="PI31 proteasome regulator C-terminal" evidence="3">
    <location>
        <begin position="171"/>
        <end position="233"/>
    </location>
</feature>
<dbReference type="VEuPathDB" id="FungiDB:C7M61_003648"/>
<evidence type="ECO:0000256" key="2">
    <source>
        <dbReference type="SAM" id="MobiDB-lite"/>
    </source>
</evidence>
<protein>
    <recommendedName>
        <fullName evidence="3">PI31 proteasome regulator C-terminal domain-containing protein</fullName>
    </recommendedName>
</protein>
<dbReference type="AlphaFoldDB" id="A0A2P7YLE9"/>
<reference evidence="4 5" key="1">
    <citation type="submission" date="2018-03" db="EMBL/GenBank/DDBJ databases">
        <title>Candida pseudohaemulonii genome assembly and annotation.</title>
        <authorList>
            <person name="Munoz J.F."/>
            <person name="Gade L.G."/>
            <person name="Chow N.A."/>
            <person name="Litvintseva A.P."/>
            <person name="Loparev V.N."/>
            <person name="Cuomo C.A."/>
        </authorList>
    </citation>
    <scope>NUCLEOTIDE SEQUENCE [LARGE SCALE GENOMIC DNA]</scope>
    <source>
        <strain evidence="4 5">B12108</strain>
    </source>
</reference>
<evidence type="ECO:0000259" key="3">
    <source>
        <dbReference type="Pfam" id="PF08577"/>
    </source>
</evidence>
<dbReference type="InterPro" id="IPR013886">
    <property type="entry name" value="PI31_Prot_C"/>
</dbReference>
<feature type="compositionally biased region" description="Basic and acidic residues" evidence="2">
    <location>
        <begin position="154"/>
        <end position="163"/>
    </location>
</feature>
<feature type="region of interest" description="Disordered" evidence="2">
    <location>
        <begin position="212"/>
        <end position="278"/>
    </location>
</feature>
<comment type="caution">
    <text evidence="4">The sequence shown here is derived from an EMBL/GenBank/DDBJ whole genome shotgun (WGS) entry which is preliminary data.</text>
</comment>
<keyword evidence="5" id="KW-1185">Reference proteome</keyword>
<evidence type="ECO:0000256" key="1">
    <source>
        <dbReference type="ARBA" id="ARBA00006405"/>
    </source>
</evidence>
<proteinExistence type="inferred from homology"/>
<organism evidence="4 5">
    <name type="scientific">Candidozyma pseudohaemuli</name>
    <dbReference type="NCBI Taxonomy" id="418784"/>
    <lineage>
        <taxon>Eukaryota</taxon>
        <taxon>Fungi</taxon>
        <taxon>Dikarya</taxon>
        <taxon>Ascomycota</taxon>
        <taxon>Saccharomycotina</taxon>
        <taxon>Pichiomycetes</taxon>
        <taxon>Metschnikowiaceae</taxon>
        <taxon>Candidozyma</taxon>
    </lineage>
</organism>